<dbReference type="AlphaFoldDB" id="M8ALU8"/>
<dbReference type="InterPro" id="IPR058316">
    <property type="entry name" value="DUF8003"/>
</dbReference>
<evidence type="ECO:0000259" key="1">
    <source>
        <dbReference type="Pfam" id="PF26010"/>
    </source>
</evidence>
<protein>
    <recommendedName>
        <fullName evidence="1">DUF8003 domain-containing protein</fullName>
    </recommendedName>
</protein>
<organism evidence="2">
    <name type="scientific">Triticum urartu</name>
    <name type="common">Red wild einkorn</name>
    <name type="synonym">Crithodium urartu</name>
    <dbReference type="NCBI Taxonomy" id="4572"/>
    <lineage>
        <taxon>Eukaryota</taxon>
        <taxon>Viridiplantae</taxon>
        <taxon>Streptophyta</taxon>
        <taxon>Embryophyta</taxon>
        <taxon>Tracheophyta</taxon>
        <taxon>Spermatophyta</taxon>
        <taxon>Magnoliopsida</taxon>
        <taxon>Liliopsida</taxon>
        <taxon>Poales</taxon>
        <taxon>Poaceae</taxon>
        <taxon>BOP clade</taxon>
        <taxon>Pooideae</taxon>
        <taxon>Triticodae</taxon>
        <taxon>Triticeae</taxon>
        <taxon>Triticinae</taxon>
        <taxon>Triticum</taxon>
    </lineage>
</organism>
<proteinExistence type="predicted"/>
<gene>
    <name evidence="2" type="ORF">TRIUR3_24958</name>
</gene>
<name>M8ALU8_TRIUA</name>
<sequence length="828" mass="89769">MCEHLLDFTNSCCGLGFKIDRDYKFRVPISGIQISGFDLAFTYNFKATKNCYVAYFPWWLVIAGRQTSLQRRCQGGIGRGGMLSSGLSGGGGHGGKGGDGFYSGKHSGGGAAYGSADLPCELGSGSGNVSTTSSTAGGGIIVEANGGSFTGVATHAANGEPGGGSGGTILLFVRTLSLENNSVLSSVGGVGSNGSGGGGGGRIHFHWSDIPTGDDYVPFATVKGSILARGGIVEGRGFPGENGTVTAKDCPKGLYGTFCKVNEKHVSFTPLCRYLLCYEQKECPVGTYKNITGSSKSLCSPCPAYELPHRAIYMHIRGGVAETPCPYKCVSDRYRMPHCFTALEELIYTFGGPWFFGLLLSGLLVLLALVLSIARMKFVGTDEFPGPAPTQHGSQIDHSFPFLESLNEVLETNRAEESHCHVHRMFFMGPNTFSEPWHLPHTPPEQITDIVYARDTRMRLTSLSMRSMLWQLISGGRDRFVVFCVYFPTPWHGPGNSGAEEKSYNDYVAATPDLMLGYLDFYLGGDEKRPDLPTCLHQRFPMSLIFGGDGSYMAPFSLHSDSVVTSLISQVVPSSIWHRLVAGLNAQLRLVRHGNLKVTFLPMLKWLETHANPALDTYHVRVDLAWFQATALGYCQYGLVIHAVEGEAVAAELQSGSRIIFDQHSLNQNEDADSQLGHSRSNDAYMCKRITGGILNVDNLMTLKDRSDLFHPLSLILHNTKPVGHQDLVGLVISILLLADFSLVLLTSLQLYSYSMVDILLVLFVLPLGILAPFPAGINALFSHGPRRSAGLARVYALWNITSLVNVTSMPTDFTTIQSLSYSTLAEY</sequence>
<evidence type="ECO:0000313" key="2">
    <source>
        <dbReference type="EMBL" id="EMS66035.1"/>
    </source>
</evidence>
<dbReference type="EMBL" id="KD036544">
    <property type="protein sequence ID" value="EMS66035.1"/>
    <property type="molecule type" value="Genomic_DNA"/>
</dbReference>
<dbReference type="PANTHER" id="PTHR31513:SF9">
    <property type="entry name" value="TYROSINE-PROTEIN KINASE EPHRIN TYPE A_B RECEPTOR-LIKE DOMAIN-CONTAINING PROTEIN"/>
    <property type="match status" value="1"/>
</dbReference>
<dbReference type="Pfam" id="PF26010">
    <property type="entry name" value="DUF8003"/>
    <property type="match status" value="1"/>
</dbReference>
<dbReference type="PANTHER" id="PTHR31513">
    <property type="entry name" value="EPHRIN TYPE-B RECEPTOR"/>
    <property type="match status" value="1"/>
</dbReference>
<feature type="domain" description="DUF8003" evidence="1">
    <location>
        <begin position="281"/>
        <end position="340"/>
    </location>
</feature>
<dbReference type="OMA" id="RYLLCYE"/>
<accession>M8ALU8</accession>
<dbReference type="eggNOG" id="ENOG502QUFZ">
    <property type="taxonomic scope" value="Eukaryota"/>
</dbReference>
<reference evidence="2" key="1">
    <citation type="journal article" date="2013" name="Nature">
        <title>Draft genome of the wheat A-genome progenitor Triticum urartu.</title>
        <authorList>
            <person name="Ling H.Q."/>
            <person name="Zhao S."/>
            <person name="Liu D."/>
            <person name="Wang J."/>
            <person name="Sun H."/>
            <person name="Zhang C."/>
            <person name="Fan H."/>
            <person name="Li D."/>
            <person name="Dong L."/>
            <person name="Tao Y."/>
            <person name="Gao C."/>
            <person name="Wu H."/>
            <person name="Li Y."/>
            <person name="Cui Y."/>
            <person name="Guo X."/>
            <person name="Zheng S."/>
            <person name="Wang B."/>
            <person name="Yu K."/>
            <person name="Liang Q."/>
            <person name="Yang W."/>
            <person name="Lou X."/>
            <person name="Chen J."/>
            <person name="Feng M."/>
            <person name="Jian J."/>
            <person name="Zhang X."/>
            <person name="Luo G."/>
            <person name="Jiang Y."/>
            <person name="Liu J."/>
            <person name="Wang Z."/>
            <person name="Sha Y."/>
            <person name="Zhang B."/>
            <person name="Wu H."/>
            <person name="Tang D."/>
            <person name="Shen Q."/>
            <person name="Xue P."/>
            <person name="Zou S."/>
            <person name="Wang X."/>
            <person name="Liu X."/>
            <person name="Wang F."/>
            <person name="Yang Y."/>
            <person name="An X."/>
            <person name="Dong Z."/>
            <person name="Zhang K."/>
            <person name="Zhang X."/>
            <person name="Luo M.C."/>
            <person name="Dvorak J."/>
            <person name="Tong Y."/>
            <person name="Wang J."/>
            <person name="Yang H."/>
            <person name="Li Z."/>
            <person name="Wang D."/>
            <person name="Zhang A."/>
            <person name="Wang J."/>
        </authorList>
    </citation>
    <scope>NUCLEOTIDE SEQUENCE</scope>
</reference>
<dbReference type="STRING" id="4572.M8ALU8"/>